<dbReference type="Pfam" id="PF00023">
    <property type="entry name" value="Ank"/>
    <property type="match status" value="1"/>
</dbReference>
<name>A0A9P9EEA9_9HYPO</name>
<dbReference type="Gene3D" id="1.25.40.20">
    <property type="entry name" value="Ankyrin repeat-containing domain"/>
    <property type="match status" value="6"/>
</dbReference>
<proteinExistence type="predicted"/>
<accession>A0A9P9EEA9</accession>
<dbReference type="PROSITE" id="PS50297">
    <property type="entry name" value="ANK_REP_REGION"/>
    <property type="match status" value="12"/>
</dbReference>
<feature type="repeat" description="ANK" evidence="3">
    <location>
        <begin position="979"/>
        <end position="1011"/>
    </location>
</feature>
<feature type="repeat" description="ANK" evidence="3">
    <location>
        <begin position="554"/>
        <end position="586"/>
    </location>
</feature>
<dbReference type="InterPro" id="IPR036770">
    <property type="entry name" value="Ankyrin_rpt-contain_sf"/>
</dbReference>
<dbReference type="AlphaFoldDB" id="A0A9P9EEA9"/>
<dbReference type="Pfam" id="PF12796">
    <property type="entry name" value="Ank_2"/>
    <property type="match status" value="6"/>
</dbReference>
<dbReference type="InterPro" id="IPR025676">
    <property type="entry name" value="Clr5_dom"/>
</dbReference>
<dbReference type="InterPro" id="IPR051165">
    <property type="entry name" value="Multifunctional_ANK_Repeat"/>
</dbReference>
<keyword evidence="1" id="KW-0677">Repeat</keyword>
<dbReference type="Pfam" id="PF14420">
    <property type="entry name" value="Clr5"/>
    <property type="match status" value="1"/>
</dbReference>
<dbReference type="PANTHER" id="PTHR24123:SF33">
    <property type="entry name" value="PROTEIN HOS4"/>
    <property type="match status" value="1"/>
</dbReference>
<protein>
    <submittedName>
        <fullName evidence="5">Ankyrin repeat-containing domain protein</fullName>
    </submittedName>
</protein>
<keyword evidence="2 3" id="KW-0040">ANK repeat</keyword>
<dbReference type="PRINTS" id="PR01415">
    <property type="entry name" value="ANKYRIN"/>
</dbReference>
<feature type="repeat" description="ANK" evidence="3">
    <location>
        <begin position="1049"/>
        <end position="1081"/>
    </location>
</feature>
<evidence type="ECO:0000259" key="4">
    <source>
        <dbReference type="Pfam" id="PF14420"/>
    </source>
</evidence>
<evidence type="ECO:0000256" key="1">
    <source>
        <dbReference type="ARBA" id="ARBA00022737"/>
    </source>
</evidence>
<dbReference type="PROSITE" id="PS50088">
    <property type="entry name" value="ANK_REPEAT"/>
    <property type="match status" value="13"/>
</dbReference>
<reference evidence="5" key="1">
    <citation type="journal article" date="2021" name="Nat. Commun.">
        <title>Genetic determinants of endophytism in the Arabidopsis root mycobiome.</title>
        <authorList>
            <person name="Mesny F."/>
            <person name="Miyauchi S."/>
            <person name="Thiergart T."/>
            <person name="Pickel B."/>
            <person name="Atanasova L."/>
            <person name="Karlsson M."/>
            <person name="Huettel B."/>
            <person name="Barry K.W."/>
            <person name="Haridas S."/>
            <person name="Chen C."/>
            <person name="Bauer D."/>
            <person name="Andreopoulos W."/>
            <person name="Pangilinan J."/>
            <person name="LaButti K."/>
            <person name="Riley R."/>
            <person name="Lipzen A."/>
            <person name="Clum A."/>
            <person name="Drula E."/>
            <person name="Henrissat B."/>
            <person name="Kohler A."/>
            <person name="Grigoriev I.V."/>
            <person name="Martin F.M."/>
            <person name="Hacquard S."/>
        </authorList>
    </citation>
    <scope>NUCLEOTIDE SEQUENCE</scope>
    <source>
        <strain evidence="5">MPI-CAGE-AT-0147</strain>
    </source>
</reference>
<feature type="repeat" description="ANK" evidence="3">
    <location>
        <begin position="318"/>
        <end position="346"/>
    </location>
</feature>
<keyword evidence="6" id="KW-1185">Reference proteome</keyword>
<gene>
    <name evidence="5" type="ORF">EDB81DRAFT_801905</name>
</gene>
<dbReference type="EMBL" id="JAGMUV010000013">
    <property type="protein sequence ID" value="KAH7136285.1"/>
    <property type="molecule type" value="Genomic_DNA"/>
</dbReference>
<feature type="repeat" description="ANK" evidence="3">
    <location>
        <begin position="492"/>
        <end position="517"/>
    </location>
</feature>
<feature type="repeat" description="ANK" evidence="3">
    <location>
        <begin position="663"/>
        <end position="695"/>
    </location>
</feature>
<organism evidence="5 6">
    <name type="scientific">Dactylonectria macrodidyma</name>
    <dbReference type="NCBI Taxonomy" id="307937"/>
    <lineage>
        <taxon>Eukaryota</taxon>
        <taxon>Fungi</taxon>
        <taxon>Dikarya</taxon>
        <taxon>Ascomycota</taxon>
        <taxon>Pezizomycotina</taxon>
        <taxon>Sordariomycetes</taxon>
        <taxon>Hypocreomycetidae</taxon>
        <taxon>Hypocreales</taxon>
        <taxon>Nectriaceae</taxon>
        <taxon>Dactylonectria</taxon>
    </lineage>
</organism>
<feature type="repeat" description="ANK" evidence="3">
    <location>
        <begin position="587"/>
        <end position="625"/>
    </location>
</feature>
<feature type="repeat" description="ANK" evidence="3">
    <location>
        <begin position="350"/>
        <end position="387"/>
    </location>
</feature>
<dbReference type="OrthoDB" id="539213at2759"/>
<dbReference type="PANTHER" id="PTHR24123">
    <property type="entry name" value="ANKYRIN REPEAT-CONTAINING"/>
    <property type="match status" value="1"/>
</dbReference>
<evidence type="ECO:0000313" key="5">
    <source>
        <dbReference type="EMBL" id="KAH7136285.1"/>
    </source>
</evidence>
<feature type="repeat" description="ANK" evidence="3">
    <location>
        <begin position="1014"/>
        <end position="1046"/>
    </location>
</feature>
<evidence type="ECO:0000256" key="2">
    <source>
        <dbReference type="ARBA" id="ARBA00023043"/>
    </source>
</evidence>
<feature type="repeat" description="ANK" evidence="3">
    <location>
        <begin position="628"/>
        <end position="660"/>
    </location>
</feature>
<feature type="repeat" description="ANK" evidence="3">
    <location>
        <begin position="944"/>
        <end position="976"/>
    </location>
</feature>
<evidence type="ECO:0000313" key="6">
    <source>
        <dbReference type="Proteomes" id="UP000738349"/>
    </source>
</evidence>
<evidence type="ECO:0000256" key="3">
    <source>
        <dbReference type="PROSITE-ProRule" id="PRU00023"/>
    </source>
</evidence>
<feature type="repeat" description="ANK" evidence="3">
    <location>
        <begin position="401"/>
        <end position="433"/>
    </location>
</feature>
<feature type="repeat" description="ANK" evidence="3">
    <location>
        <begin position="1084"/>
        <end position="1116"/>
    </location>
</feature>
<dbReference type="Proteomes" id="UP000738349">
    <property type="component" value="Unassembled WGS sequence"/>
</dbReference>
<dbReference type="InterPro" id="IPR002110">
    <property type="entry name" value="Ankyrin_rpt"/>
</dbReference>
<sequence>MSRASKIPTIEWERHKEEISRCYQDMKLSDLAKHMAESHKFFATEKQYVRKLGDWKVKKYSNKQAWEQAYLQVHKRKREDKTSEIVMNGKVIKSKRMKRELTRYSLPWSKHGSLLNDPSQEQPNAIPGDLVVRTPPSNQSPSITFNSLPWFLFQDSLQDTFFPIAARNPGLKFPSILASQVDLAEGEVALSDQVGSVSQLLQLSSLIPDMDVISRHNRLQKAANANTFVKVFQSAIYLASNNLLQDNHIKSLLKWVSKIQGTRVLDHILSIGGLTVEIFASRLLPEAVRLRDITLVHSILKTGVDPNTRYAKSFPKDETESALDIAIEAHDSELVKLLINNGADVNDEFASVTPLYLAVERLSMTSGDVSVVKLLIDAGAAINAESPQPRNPEFPVRADITHGFPLHRAVHSGYLVAVQLLLEAGANVNALSAEFGSVLQIATGNKNLEMVSFLLNAKVNANLAAKEGSNSLEEVRARGVYIFEKECELFLTPIQLAADVENIEIAHILLNAGADVNGIFIHPPNFNKKSEYDIIADLLVRPHCIYEYDWGMRSYGTALHQAALNGNFEMCRFLLNSGAKVDALDCTGSTPLHAACSRSLHGFLSNYSVAQLLLSNGADPNARTKSGYGDTTLQVAILSGQSDLVDLLLDWGADVNAHPSFAGGRTALQAAATRGDVELFERILMRGGDIHAEVAEFDGVTCVQAAALSENLRLITRLMELGADSNDLMSEEGFAALQLAVEENDTSVVQKLIDAGTFIFQGKLQQPLLSTAIQHNSNLDIFTMILEVEGPDPPGYPTPLCIAIKKQSFDMAYQLLSAGADVNKLSSHDLGRYLSPLHCAIWAANNNMTRARYSRGVDAKQALICEHTPLSRTPDCIFCGIDFVQALIKYGVDVNESCSSGIVHDYSSYKMYGSITQAVSEHSYSEALVRVLLDAGANVNLPSTDDTPLQRAILKQNSTLVDLFLTMGADINAPAAWENGKTALQAAVYIHDIDLVRDLVSRGADINGSPAREGGATALQLAVAERNLLITMFLLEQGANINAAAVGKFGRTALQAAVEHEDVSLVRELVSRGAEVNGLPSSDGGATALQLAAIKGNLPIAVFLLEQGADINASPALADGRTALEGAAEHGRLDMVHFLLANDDNDGTIKDRCQAAAEFAEKNGHHIIARVLRSR</sequence>
<feature type="domain" description="Clr5" evidence="4">
    <location>
        <begin position="9"/>
        <end position="59"/>
    </location>
</feature>
<comment type="caution">
    <text evidence="5">The sequence shown here is derived from an EMBL/GenBank/DDBJ whole genome shotgun (WGS) entry which is preliminary data.</text>
</comment>
<dbReference type="SMART" id="SM00248">
    <property type="entry name" value="ANK"/>
    <property type="match status" value="20"/>
</dbReference>
<dbReference type="SUPFAM" id="SSF48403">
    <property type="entry name" value="Ankyrin repeat"/>
    <property type="match status" value="3"/>
</dbReference>